<dbReference type="PROSITE" id="PS50082">
    <property type="entry name" value="WD_REPEATS_2"/>
    <property type="match status" value="6"/>
</dbReference>
<evidence type="ECO:0000313" key="6">
    <source>
        <dbReference type="Proteomes" id="UP000355283"/>
    </source>
</evidence>
<protein>
    <submittedName>
        <fullName evidence="5">Uncharacterized protein</fullName>
    </submittedName>
</protein>
<dbReference type="CDD" id="cd00200">
    <property type="entry name" value="WD40"/>
    <property type="match status" value="1"/>
</dbReference>
<evidence type="ECO:0000256" key="1">
    <source>
        <dbReference type="ARBA" id="ARBA00022574"/>
    </source>
</evidence>
<dbReference type="Gene3D" id="2.130.10.10">
    <property type="entry name" value="YVTN repeat-like/Quinoprotein amine dehydrogenase"/>
    <property type="match status" value="1"/>
</dbReference>
<keyword evidence="6" id="KW-1185">Reference proteome</keyword>
<dbReference type="SUPFAM" id="SSF50978">
    <property type="entry name" value="WD40 repeat-like"/>
    <property type="match status" value="1"/>
</dbReference>
<name>A0A4D9CNK8_9STRA</name>
<dbReference type="PROSITE" id="PS50294">
    <property type="entry name" value="WD_REPEATS_REGION"/>
    <property type="match status" value="2"/>
</dbReference>
<feature type="region of interest" description="Disordered" evidence="4">
    <location>
        <begin position="1"/>
        <end position="64"/>
    </location>
</feature>
<dbReference type="InterPro" id="IPR020472">
    <property type="entry name" value="WD40_PAC1"/>
</dbReference>
<comment type="caution">
    <text evidence="5">The sequence shown here is derived from an EMBL/GenBank/DDBJ whole genome shotgun (WGS) entry which is preliminary data.</text>
</comment>
<feature type="repeat" description="WD" evidence="3">
    <location>
        <begin position="157"/>
        <end position="198"/>
    </location>
</feature>
<feature type="repeat" description="WD" evidence="3">
    <location>
        <begin position="101"/>
        <end position="143"/>
    </location>
</feature>
<feature type="compositionally biased region" description="Acidic residues" evidence="4">
    <location>
        <begin position="362"/>
        <end position="373"/>
    </location>
</feature>
<dbReference type="InterPro" id="IPR015943">
    <property type="entry name" value="WD40/YVTN_repeat-like_dom_sf"/>
</dbReference>
<reference evidence="5 6" key="1">
    <citation type="submission" date="2019-01" db="EMBL/GenBank/DDBJ databases">
        <title>Nuclear Genome Assembly of the Microalgal Biofuel strain Nannochloropsis salina CCMP1776.</title>
        <authorList>
            <person name="Hovde B."/>
        </authorList>
    </citation>
    <scope>NUCLEOTIDE SEQUENCE [LARGE SCALE GENOMIC DNA]</scope>
    <source>
        <strain evidence="5 6">CCMP1776</strain>
    </source>
</reference>
<feature type="compositionally biased region" description="Acidic residues" evidence="4">
    <location>
        <begin position="27"/>
        <end position="53"/>
    </location>
</feature>
<gene>
    <name evidence="5" type="ORF">NSK_007928</name>
</gene>
<proteinExistence type="predicted"/>
<organism evidence="5 6">
    <name type="scientific">Nannochloropsis salina CCMP1776</name>
    <dbReference type="NCBI Taxonomy" id="1027361"/>
    <lineage>
        <taxon>Eukaryota</taxon>
        <taxon>Sar</taxon>
        <taxon>Stramenopiles</taxon>
        <taxon>Ochrophyta</taxon>
        <taxon>Eustigmatophyceae</taxon>
        <taxon>Eustigmatales</taxon>
        <taxon>Monodopsidaceae</taxon>
        <taxon>Microchloropsis</taxon>
        <taxon>Microchloropsis salina</taxon>
    </lineage>
</organism>
<dbReference type="PANTHER" id="PTHR19857:SF8">
    <property type="entry name" value="ANGIO-ASSOCIATED MIGRATORY CELL PROTEIN"/>
    <property type="match status" value="1"/>
</dbReference>
<dbReference type="EMBL" id="SDOX01000158">
    <property type="protein sequence ID" value="TFJ80751.1"/>
    <property type="molecule type" value="Genomic_DNA"/>
</dbReference>
<dbReference type="PANTHER" id="PTHR19857">
    <property type="entry name" value="MITOCHONDRIAL DIVISION PROTEIN 1-RELATED"/>
    <property type="match status" value="1"/>
</dbReference>
<keyword evidence="2" id="KW-0677">Repeat</keyword>
<dbReference type="SMART" id="SM00320">
    <property type="entry name" value="WD40"/>
    <property type="match status" value="8"/>
</dbReference>
<feature type="repeat" description="WD" evidence="3">
    <location>
        <begin position="430"/>
        <end position="464"/>
    </location>
</feature>
<sequence length="512" mass="53953">MDQDGQNSTQETVFEGEDGPLMISAEDVLEEFEVDDEAPPLESEDESEDESEGIEEHEGNIKLPSGMRLVAEYPNGDMEVLGEEGEAGLPTSVADMAVLSFRGHKGPIYAVAINPRDSRSMLTGGGDDRAFFWETTTAAPSVNTSTSMPGLGAVKESEDHGESVNAVGYSHDGSLAATGAYSGKVLVWDAQTRGLLQTLEGPEDVEWLQWHPKGNLLLAGSKDGTVWMWLAVTGECMRVFSGHEDAVTVGMFTSDGKLVASGSLDGSVRVWGPKAGVCRHVFSGYAFHEGPVTALASHPSDGALLLSGGMDGTARLLHAAGKRVLASMVHSEPTAVGNGGGGASVNGRGKEGGQSEGGVAPMEEDGTGPGTEEEVAGEEVHEGNYSVETVGFSSVLNWCATGGMDGTMKIWDLGNFSCRHVCVHPGLPGVTKLQWHASLPLVYTAATDGVLRLWDARSGALLQALTGHEDMILDFAVHSAEGHMDVVLTGSDDGTAKIFWVDVQRYLQQSCS</sequence>
<dbReference type="AlphaFoldDB" id="A0A4D9CNK8"/>
<accession>A0A4D9CNK8</accession>
<dbReference type="Pfam" id="PF00400">
    <property type="entry name" value="WD40"/>
    <property type="match status" value="8"/>
</dbReference>
<evidence type="ECO:0000256" key="4">
    <source>
        <dbReference type="SAM" id="MobiDB-lite"/>
    </source>
</evidence>
<feature type="repeat" description="WD" evidence="3">
    <location>
        <begin position="380"/>
        <end position="413"/>
    </location>
</feature>
<dbReference type="InterPro" id="IPR019775">
    <property type="entry name" value="WD40_repeat_CS"/>
</dbReference>
<evidence type="ECO:0000256" key="2">
    <source>
        <dbReference type="ARBA" id="ARBA00022737"/>
    </source>
</evidence>
<feature type="compositionally biased region" description="Polar residues" evidence="4">
    <location>
        <begin position="1"/>
        <end position="12"/>
    </location>
</feature>
<dbReference type="PRINTS" id="PR00320">
    <property type="entry name" value="GPROTEINBRPT"/>
</dbReference>
<keyword evidence="1 3" id="KW-0853">WD repeat</keyword>
<dbReference type="InterPro" id="IPR036322">
    <property type="entry name" value="WD40_repeat_dom_sf"/>
</dbReference>
<feature type="region of interest" description="Disordered" evidence="4">
    <location>
        <begin position="332"/>
        <end position="373"/>
    </location>
</feature>
<dbReference type="InterPro" id="IPR001680">
    <property type="entry name" value="WD40_rpt"/>
</dbReference>
<evidence type="ECO:0000256" key="3">
    <source>
        <dbReference type="PROSITE-ProRule" id="PRU00221"/>
    </source>
</evidence>
<feature type="repeat" description="WD" evidence="3">
    <location>
        <begin position="240"/>
        <end position="271"/>
    </location>
</feature>
<feature type="repeat" description="WD" evidence="3">
    <location>
        <begin position="208"/>
        <end position="239"/>
    </location>
</feature>
<dbReference type="InterPro" id="IPR051179">
    <property type="entry name" value="WD_repeat_multifunction"/>
</dbReference>
<dbReference type="PROSITE" id="PS00678">
    <property type="entry name" value="WD_REPEATS_1"/>
    <property type="match status" value="3"/>
</dbReference>
<dbReference type="Proteomes" id="UP000355283">
    <property type="component" value="Unassembled WGS sequence"/>
</dbReference>
<evidence type="ECO:0000313" key="5">
    <source>
        <dbReference type="EMBL" id="TFJ80751.1"/>
    </source>
</evidence>
<dbReference type="OrthoDB" id="10261640at2759"/>